<feature type="region of interest" description="Disordered" evidence="2">
    <location>
        <begin position="203"/>
        <end position="223"/>
    </location>
</feature>
<sequence>MINVRQYGAMGERVIGHIDGVVPGAVFPRRTNVKRANLHGDTMRGISRLKDTDGSYVADAIVLNGGYEDDEDDWVRIKYTGASPDKEKSKDGKRLLHSQSWEYRDNAALKLSFERGYPIRIIRGPEGDSRYSLPGNYRYDGLYRITASRTTFSKTPAPDGSPIEICQVDLERLPDPEQELTPAEREVASALLRQEVRLKAEVNETTSDCSESGDGESERFPTTRATSIQRIVRDAAAARRIKELYDHECQVCGMRLVGPDGKPYSEGAHIRPLGNPHNGPDVERNILCLCPNCHVRLDIGAVVIDEDWSIIVRAGVFGHDVRSVLKRHKKHRVHEEYVQYHRDWWQKKSRPSQE</sequence>
<keyword evidence="5" id="KW-1185">Reference proteome</keyword>
<dbReference type="Pfam" id="PF02182">
    <property type="entry name" value="SAD_SRA"/>
    <property type="match status" value="1"/>
</dbReference>
<dbReference type="CDD" id="cd00085">
    <property type="entry name" value="HNHc"/>
    <property type="match status" value="1"/>
</dbReference>
<dbReference type="Gene3D" id="2.30.280.10">
    <property type="entry name" value="SRA-YDG"/>
    <property type="match status" value="1"/>
</dbReference>
<proteinExistence type="predicted"/>
<dbReference type="GO" id="GO:0003690">
    <property type="term" value="F:double-stranded DNA binding"/>
    <property type="evidence" value="ECO:0007669"/>
    <property type="project" value="TreeGrafter"/>
</dbReference>
<comment type="subcellular location">
    <subcellularLocation>
        <location evidence="1">Chromosome</location>
    </subcellularLocation>
</comment>
<dbReference type="AlphaFoldDB" id="A0A918I4Y5"/>
<dbReference type="Gene3D" id="1.10.30.50">
    <property type="match status" value="1"/>
</dbReference>
<dbReference type="SUPFAM" id="SSF88697">
    <property type="entry name" value="PUA domain-like"/>
    <property type="match status" value="1"/>
</dbReference>
<dbReference type="SMART" id="SM00466">
    <property type="entry name" value="SRA"/>
    <property type="match status" value="1"/>
</dbReference>
<reference evidence="4" key="1">
    <citation type="journal article" date="2014" name="Int. J. Syst. Evol. Microbiol.">
        <title>Complete genome sequence of Corynebacterium casei LMG S-19264T (=DSM 44701T), isolated from a smear-ripened cheese.</title>
        <authorList>
            <consortium name="US DOE Joint Genome Institute (JGI-PGF)"/>
            <person name="Walter F."/>
            <person name="Albersmeier A."/>
            <person name="Kalinowski J."/>
            <person name="Ruckert C."/>
        </authorList>
    </citation>
    <scope>NUCLEOTIDE SEQUENCE</scope>
    <source>
        <strain evidence="4">JCM 4369</strain>
    </source>
</reference>
<dbReference type="InterPro" id="IPR036987">
    <property type="entry name" value="SRA-YDG_sf"/>
</dbReference>
<dbReference type="Proteomes" id="UP000618795">
    <property type="component" value="Unassembled WGS sequence"/>
</dbReference>
<dbReference type="InterPro" id="IPR003615">
    <property type="entry name" value="HNH_nuc"/>
</dbReference>
<comment type="caution">
    <text evidence="4">The sequence shown here is derived from an EMBL/GenBank/DDBJ whole genome shotgun (WGS) entry which is preliminary data.</text>
</comment>
<dbReference type="InterPro" id="IPR015947">
    <property type="entry name" value="PUA-like_sf"/>
</dbReference>
<dbReference type="GO" id="GO:0042054">
    <property type="term" value="F:histone methyltransferase activity"/>
    <property type="evidence" value="ECO:0007669"/>
    <property type="project" value="TreeGrafter"/>
</dbReference>
<dbReference type="InterPro" id="IPR051357">
    <property type="entry name" value="H3K9_HMTase_SUVAR3-9"/>
</dbReference>
<evidence type="ECO:0000256" key="2">
    <source>
        <dbReference type="SAM" id="MobiDB-lite"/>
    </source>
</evidence>
<feature type="domain" description="YDG" evidence="3">
    <location>
        <begin position="16"/>
        <end position="172"/>
    </location>
</feature>
<evidence type="ECO:0000259" key="3">
    <source>
        <dbReference type="PROSITE" id="PS51015"/>
    </source>
</evidence>
<name>A0A918I4Y5_9ACTN</name>
<gene>
    <name evidence="4" type="ORF">GCM10010260_01320</name>
</gene>
<dbReference type="PANTHER" id="PTHR45660">
    <property type="entry name" value="HISTONE-LYSINE N-METHYLTRANSFERASE SETMAR"/>
    <property type="match status" value="1"/>
</dbReference>
<dbReference type="SMART" id="SM00507">
    <property type="entry name" value="HNHc"/>
    <property type="match status" value="1"/>
</dbReference>
<dbReference type="GO" id="GO:0005694">
    <property type="term" value="C:chromosome"/>
    <property type="evidence" value="ECO:0007669"/>
    <property type="project" value="UniProtKB-SubCell"/>
</dbReference>
<evidence type="ECO:0000256" key="1">
    <source>
        <dbReference type="ARBA" id="ARBA00004286"/>
    </source>
</evidence>
<reference evidence="4" key="2">
    <citation type="submission" date="2020-09" db="EMBL/GenBank/DDBJ databases">
        <authorList>
            <person name="Sun Q."/>
            <person name="Ohkuma M."/>
        </authorList>
    </citation>
    <scope>NUCLEOTIDE SEQUENCE</scope>
    <source>
        <strain evidence="4">JCM 4369</strain>
    </source>
</reference>
<evidence type="ECO:0000313" key="4">
    <source>
        <dbReference type="EMBL" id="GGU73368.1"/>
    </source>
</evidence>
<dbReference type="PANTHER" id="PTHR45660:SF13">
    <property type="entry name" value="HISTONE-LYSINE N-METHYLTRANSFERASE SETMAR"/>
    <property type="match status" value="1"/>
</dbReference>
<accession>A0A918I4Y5</accession>
<dbReference type="Pfam" id="PF13391">
    <property type="entry name" value="HNH_2"/>
    <property type="match status" value="1"/>
</dbReference>
<protein>
    <recommendedName>
        <fullName evidence="3">YDG domain-containing protein</fullName>
    </recommendedName>
</protein>
<dbReference type="InterPro" id="IPR003105">
    <property type="entry name" value="SRA_YDG"/>
</dbReference>
<dbReference type="EMBL" id="BMTD01000001">
    <property type="protein sequence ID" value="GGU73368.1"/>
    <property type="molecule type" value="Genomic_DNA"/>
</dbReference>
<organism evidence="4 5">
    <name type="scientific">Streptomyces filipinensis</name>
    <dbReference type="NCBI Taxonomy" id="66887"/>
    <lineage>
        <taxon>Bacteria</taxon>
        <taxon>Bacillati</taxon>
        <taxon>Actinomycetota</taxon>
        <taxon>Actinomycetes</taxon>
        <taxon>Kitasatosporales</taxon>
        <taxon>Streptomycetaceae</taxon>
        <taxon>Streptomyces</taxon>
    </lineage>
</organism>
<dbReference type="RefSeq" id="WP_229853893.1">
    <property type="nucleotide sequence ID" value="NZ_BMTD01000001.1"/>
</dbReference>
<evidence type="ECO:0000313" key="5">
    <source>
        <dbReference type="Proteomes" id="UP000618795"/>
    </source>
</evidence>
<dbReference type="PROSITE" id="PS51015">
    <property type="entry name" value="YDG"/>
    <property type="match status" value="1"/>
</dbReference>